<dbReference type="Proteomes" id="UP000283090">
    <property type="component" value="Unassembled WGS sequence"/>
</dbReference>
<evidence type="ECO:0000256" key="1">
    <source>
        <dbReference type="SAM" id="Coils"/>
    </source>
</evidence>
<sequence length="92" mass="10602">MALQNAAIEKQNDTQNCQKRNSERVRRRDEERKAHIARTEFCRGEVERLKEELSSAQDDWRKSKETVDGLALVSSLDAVADVDDDVILESQR</sequence>
<dbReference type="STRING" id="97331.A0A437A8B2"/>
<evidence type="ECO:0000313" key="4">
    <source>
        <dbReference type="Proteomes" id="UP000283090"/>
    </source>
</evidence>
<comment type="caution">
    <text evidence="3">The sequence shown here is derived from an EMBL/GenBank/DDBJ whole genome shotgun (WGS) entry which is preliminary data.</text>
</comment>
<dbReference type="GeneID" id="93583898"/>
<dbReference type="RefSeq" id="XP_067492890.1">
    <property type="nucleotide sequence ID" value="XM_067630225.1"/>
</dbReference>
<feature type="region of interest" description="Disordered" evidence="2">
    <location>
        <begin position="1"/>
        <end position="31"/>
    </location>
</feature>
<name>A0A437A8B2_ARTFL</name>
<feature type="coiled-coil region" evidence="1">
    <location>
        <begin position="39"/>
        <end position="66"/>
    </location>
</feature>
<dbReference type="AlphaFoldDB" id="A0A437A8B2"/>
<organism evidence="3 4">
    <name type="scientific">Arthrobotrys flagrans</name>
    <name type="common">Nematode-trapping fungus</name>
    <name type="synonym">Trichothecium flagrans</name>
    <dbReference type="NCBI Taxonomy" id="97331"/>
    <lineage>
        <taxon>Eukaryota</taxon>
        <taxon>Fungi</taxon>
        <taxon>Dikarya</taxon>
        <taxon>Ascomycota</taxon>
        <taxon>Pezizomycotina</taxon>
        <taxon>Orbiliomycetes</taxon>
        <taxon>Orbiliales</taxon>
        <taxon>Orbiliaceae</taxon>
        <taxon>Arthrobotrys</taxon>
    </lineage>
</organism>
<dbReference type="VEuPathDB" id="FungiDB:DFL_001587"/>
<reference evidence="3 4" key="1">
    <citation type="submission" date="2019-01" db="EMBL/GenBank/DDBJ databases">
        <title>Intercellular communication is required for trap formation in the nematode-trapping fungus Duddingtonia flagrans.</title>
        <authorList>
            <person name="Youssar L."/>
            <person name="Wernet V."/>
            <person name="Hensel N."/>
            <person name="Hildebrandt H.-G."/>
            <person name="Fischer R."/>
        </authorList>
    </citation>
    <scope>NUCLEOTIDE SEQUENCE [LARGE SCALE GENOMIC DNA]</scope>
    <source>
        <strain evidence="3 4">CBS H-5679</strain>
    </source>
</reference>
<dbReference type="EMBL" id="SAEB01000003">
    <property type="protein sequence ID" value="RVD87346.1"/>
    <property type="molecule type" value="Genomic_DNA"/>
</dbReference>
<evidence type="ECO:0000313" key="3">
    <source>
        <dbReference type="EMBL" id="RVD87346.1"/>
    </source>
</evidence>
<evidence type="ECO:0000256" key="2">
    <source>
        <dbReference type="SAM" id="MobiDB-lite"/>
    </source>
</evidence>
<protein>
    <submittedName>
        <fullName evidence="3">Uncharacterized protein</fullName>
    </submittedName>
</protein>
<gene>
    <name evidence="3" type="ORF">DFL_001587</name>
</gene>
<accession>A0A437A8B2</accession>
<keyword evidence="1" id="KW-0175">Coiled coil</keyword>
<keyword evidence="4" id="KW-1185">Reference proteome</keyword>
<feature type="compositionally biased region" description="Basic and acidic residues" evidence="2">
    <location>
        <begin position="20"/>
        <end position="31"/>
    </location>
</feature>
<proteinExistence type="predicted"/>